<dbReference type="Proteomes" id="UP001501509">
    <property type="component" value="Unassembled WGS sequence"/>
</dbReference>
<name>A0ABN3Q5T3_9ACTN</name>
<evidence type="ECO:0000313" key="2">
    <source>
        <dbReference type="Proteomes" id="UP001501509"/>
    </source>
</evidence>
<gene>
    <name evidence="1" type="ORF">GCM10010411_60260</name>
</gene>
<dbReference type="RefSeq" id="WP_344545852.1">
    <property type="nucleotide sequence ID" value="NZ_BAAATD010000009.1"/>
</dbReference>
<reference evidence="1 2" key="1">
    <citation type="journal article" date="2019" name="Int. J. Syst. Evol. Microbiol.">
        <title>The Global Catalogue of Microorganisms (GCM) 10K type strain sequencing project: providing services to taxonomists for standard genome sequencing and annotation.</title>
        <authorList>
            <consortium name="The Broad Institute Genomics Platform"/>
            <consortium name="The Broad Institute Genome Sequencing Center for Infectious Disease"/>
            <person name="Wu L."/>
            <person name="Ma J."/>
        </authorList>
    </citation>
    <scope>NUCLEOTIDE SEQUENCE [LARGE SCALE GENOMIC DNA]</scope>
    <source>
        <strain evidence="1 2">JCM 6833</strain>
    </source>
</reference>
<evidence type="ECO:0000313" key="1">
    <source>
        <dbReference type="EMBL" id="GAA2617072.1"/>
    </source>
</evidence>
<proteinExistence type="predicted"/>
<keyword evidence="2" id="KW-1185">Reference proteome</keyword>
<protein>
    <submittedName>
        <fullName evidence="1">Uncharacterized protein</fullName>
    </submittedName>
</protein>
<dbReference type="EMBL" id="BAAATD010000009">
    <property type="protein sequence ID" value="GAA2617072.1"/>
    <property type="molecule type" value="Genomic_DNA"/>
</dbReference>
<accession>A0ABN3Q5T3</accession>
<comment type="caution">
    <text evidence="1">The sequence shown here is derived from an EMBL/GenBank/DDBJ whole genome shotgun (WGS) entry which is preliminary data.</text>
</comment>
<sequence>MNDSAPCATRGPMYRPMDVLSDVLDMFEYAARKQVHERIGEVVRMFVYEEAKLRLDGLGPVPREPAYLLVISEVRDPIRRHLSKHRVGLDRVDTVVRELETLVHRKAHAGTDGPSPAR</sequence>
<organism evidence="1 2">
    <name type="scientific">Actinomadura fulvescens</name>
    <dbReference type="NCBI Taxonomy" id="46160"/>
    <lineage>
        <taxon>Bacteria</taxon>
        <taxon>Bacillati</taxon>
        <taxon>Actinomycetota</taxon>
        <taxon>Actinomycetes</taxon>
        <taxon>Streptosporangiales</taxon>
        <taxon>Thermomonosporaceae</taxon>
        <taxon>Actinomadura</taxon>
    </lineage>
</organism>